<keyword evidence="1" id="KW-0472">Membrane</keyword>
<evidence type="ECO:0000256" key="1">
    <source>
        <dbReference type="SAM" id="Phobius"/>
    </source>
</evidence>
<keyword evidence="3" id="KW-1185">Reference proteome</keyword>
<name>A0A0L0CF87_LUCCU</name>
<organism evidence="2 3">
    <name type="scientific">Lucilia cuprina</name>
    <name type="common">Green bottle fly</name>
    <name type="synonym">Australian sheep blowfly</name>
    <dbReference type="NCBI Taxonomy" id="7375"/>
    <lineage>
        <taxon>Eukaryota</taxon>
        <taxon>Metazoa</taxon>
        <taxon>Ecdysozoa</taxon>
        <taxon>Arthropoda</taxon>
        <taxon>Hexapoda</taxon>
        <taxon>Insecta</taxon>
        <taxon>Pterygota</taxon>
        <taxon>Neoptera</taxon>
        <taxon>Endopterygota</taxon>
        <taxon>Diptera</taxon>
        <taxon>Brachycera</taxon>
        <taxon>Muscomorpha</taxon>
        <taxon>Oestroidea</taxon>
        <taxon>Calliphoridae</taxon>
        <taxon>Luciliinae</taxon>
        <taxon>Lucilia</taxon>
    </lineage>
</organism>
<evidence type="ECO:0000313" key="2">
    <source>
        <dbReference type="EMBL" id="KNC30900.1"/>
    </source>
</evidence>
<dbReference type="EMBL" id="JRES01000484">
    <property type="protein sequence ID" value="KNC30900.1"/>
    <property type="molecule type" value="Genomic_DNA"/>
</dbReference>
<comment type="caution">
    <text evidence="2">The sequence shown here is derived from an EMBL/GenBank/DDBJ whole genome shotgun (WGS) entry which is preliminary data.</text>
</comment>
<protein>
    <submittedName>
        <fullName evidence="2">Uncharacterized protein</fullName>
    </submittedName>
</protein>
<keyword evidence="1" id="KW-0812">Transmembrane</keyword>
<reference evidence="2 3" key="1">
    <citation type="journal article" date="2015" name="Nat. Commun.">
        <title>Lucilia cuprina genome unlocks parasitic fly biology to underpin future interventions.</title>
        <authorList>
            <person name="Anstead C.A."/>
            <person name="Korhonen P.K."/>
            <person name="Young N.D."/>
            <person name="Hall R.S."/>
            <person name="Jex A.R."/>
            <person name="Murali S.C."/>
            <person name="Hughes D.S."/>
            <person name="Lee S.F."/>
            <person name="Perry T."/>
            <person name="Stroehlein A.J."/>
            <person name="Ansell B.R."/>
            <person name="Breugelmans B."/>
            <person name="Hofmann A."/>
            <person name="Qu J."/>
            <person name="Dugan S."/>
            <person name="Lee S.L."/>
            <person name="Chao H."/>
            <person name="Dinh H."/>
            <person name="Han Y."/>
            <person name="Doddapaneni H.V."/>
            <person name="Worley K.C."/>
            <person name="Muzny D.M."/>
            <person name="Ioannidis P."/>
            <person name="Waterhouse R.M."/>
            <person name="Zdobnov E.M."/>
            <person name="James P.J."/>
            <person name="Bagnall N.H."/>
            <person name="Kotze A.C."/>
            <person name="Gibbs R.A."/>
            <person name="Richards S."/>
            <person name="Batterham P."/>
            <person name="Gasser R.B."/>
        </authorList>
    </citation>
    <scope>NUCLEOTIDE SEQUENCE [LARGE SCALE GENOMIC DNA]</scope>
    <source>
        <strain evidence="2 3">LS</strain>
        <tissue evidence="2">Full body</tissue>
    </source>
</reference>
<dbReference type="AlphaFoldDB" id="A0A0L0CF87"/>
<gene>
    <name evidence="2" type="ORF">FF38_09314</name>
</gene>
<evidence type="ECO:0000313" key="3">
    <source>
        <dbReference type="Proteomes" id="UP000037069"/>
    </source>
</evidence>
<proteinExistence type="predicted"/>
<dbReference type="Proteomes" id="UP000037069">
    <property type="component" value="Unassembled WGS sequence"/>
</dbReference>
<sequence length="195" mass="21293">MARNKNCSKFWKEIKICKTSSILTERWDSSSIFSVEQVTNLAIASAIDSRAVRNTLCCTSRDEFSFEQTTGIICAIKLPQASTSVLEFSLCCCSSKGSESILSIVSTDCANKRTCLIYLDVFKDTVLLKQIRNNCKTNCLSSFCIKAAVVWLSLIGFSAFSPSSSPLTSTNLTLCSSKFGLATYISLISSITCSK</sequence>
<accession>A0A0L0CF87</accession>
<keyword evidence="1" id="KW-1133">Transmembrane helix</keyword>
<feature type="transmembrane region" description="Helical" evidence="1">
    <location>
        <begin position="139"/>
        <end position="160"/>
    </location>
</feature>